<evidence type="ECO:0000256" key="2">
    <source>
        <dbReference type="ARBA" id="ARBA00022741"/>
    </source>
</evidence>
<dbReference type="FunFam" id="3.40.50.300:FF:000366">
    <property type="entry name" value="GTPase, IMAP family member 2"/>
    <property type="match status" value="1"/>
</dbReference>
<dbReference type="AlphaFoldDB" id="A0AAW0P8G4"/>
<accession>A0AAW0P8G4</accession>
<evidence type="ECO:0000256" key="3">
    <source>
        <dbReference type="ARBA" id="ARBA00023134"/>
    </source>
</evidence>
<dbReference type="Pfam" id="PF04548">
    <property type="entry name" value="AIG1"/>
    <property type="match status" value="1"/>
</dbReference>
<dbReference type="InterPro" id="IPR027417">
    <property type="entry name" value="P-loop_NTPase"/>
</dbReference>
<organism evidence="6 7">
    <name type="scientific">Mugilogobius chulae</name>
    <name type="common">yellowstripe goby</name>
    <dbReference type="NCBI Taxonomy" id="88201"/>
    <lineage>
        <taxon>Eukaryota</taxon>
        <taxon>Metazoa</taxon>
        <taxon>Chordata</taxon>
        <taxon>Craniata</taxon>
        <taxon>Vertebrata</taxon>
        <taxon>Euteleostomi</taxon>
        <taxon>Actinopterygii</taxon>
        <taxon>Neopterygii</taxon>
        <taxon>Teleostei</taxon>
        <taxon>Neoteleostei</taxon>
        <taxon>Acanthomorphata</taxon>
        <taxon>Gobiaria</taxon>
        <taxon>Gobiiformes</taxon>
        <taxon>Gobioidei</taxon>
        <taxon>Gobiidae</taxon>
        <taxon>Gobionellinae</taxon>
        <taxon>Mugilogobius</taxon>
    </lineage>
</organism>
<feature type="domain" description="AIG1-type G" evidence="5">
    <location>
        <begin position="39"/>
        <end position="238"/>
    </location>
</feature>
<name>A0AAW0P8G4_9GOBI</name>
<dbReference type="EMBL" id="JBBPFD010000010">
    <property type="protein sequence ID" value="KAK7910385.1"/>
    <property type="molecule type" value="Genomic_DNA"/>
</dbReference>
<protein>
    <recommendedName>
        <fullName evidence="5">AIG1-type G domain-containing protein</fullName>
    </recommendedName>
</protein>
<dbReference type="GO" id="GO:0005525">
    <property type="term" value="F:GTP binding"/>
    <property type="evidence" value="ECO:0007669"/>
    <property type="project" value="UniProtKB-KW"/>
</dbReference>
<dbReference type="Gene3D" id="3.40.50.300">
    <property type="entry name" value="P-loop containing nucleotide triphosphate hydrolases"/>
    <property type="match status" value="1"/>
</dbReference>
<keyword evidence="4" id="KW-0812">Transmembrane</keyword>
<evidence type="ECO:0000313" key="7">
    <source>
        <dbReference type="Proteomes" id="UP001460270"/>
    </source>
</evidence>
<dbReference type="PANTHER" id="PTHR10903:SF62">
    <property type="entry name" value="GTPASE IMAP FAMILY MEMBER 4-LIKE-RELATED"/>
    <property type="match status" value="1"/>
</dbReference>
<feature type="transmembrane region" description="Helical" evidence="4">
    <location>
        <begin position="249"/>
        <end position="273"/>
    </location>
</feature>
<keyword evidence="4" id="KW-1133">Transmembrane helix</keyword>
<keyword evidence="2" id="KW-0547">Nucleotide-binding</keyword>
<comment type="caution">
    <text evidence="6">The sequence shown here is derived from an EMBL/GenBank/DDBJ whole genome shotgun (WGS) entry which is preliminary data.</text>
</comment>
<keyword evidence="7" id="KW-1185">Reference proteome</keyword>
<dbReference type="PROSITE" id="PS51720">
    <property type="entry name" value="G_AIG1"/>
    <property type="match status" value="1"/>
</dbReference>
<feature type="transmembrane region" description="Helical" evidence="4">
    <location>
        <begin position="279"/>
        <end position="301"/>
    </location>
</feature>
<proteinExistence type="inferred from homology"/>
<keyword evidence="4" id="KW-0472">Membrane</keyword>
<evidence type="ECO:0000256" key="1">
    <source>
        <dbReference type="ARBA" id="ARBA00008535"/>
    </source>
</evidence>
<sequence>MTHYVDKREDGGCKPHLPAYKKHTELFWISHNSSDTMSAPERRIFLLGKTGVGKSSLVNTIFGETKFKVKSSSVSQTKDCQKAEKEINGKRIKLMDTPGVFDTDPNSTDLGEKLYNCIKGCADGPHAFLLILKVETYTQQEQDAVSKTLSYFSDEALKYTTVVFTHGDQLEGQTIKEWYKKNKALRSVVQKCGDRCHVFDNRYWNNQDRVKALLSTIEDTVEENGGRCYTNGFWQHIKHMKIQGVPLKYLLALLLGTAAVAGGAVGGVSYYLGATAGKAVLAGGATSAAVAAEGGAVLWMASDEGQAAIDKALKKLNL</sequence>
<dbReference type="InterPro" id="IPR045058">
    <property type="entry name" value="GIMA/IAN/Toc"/>
</dbReference>
<evidence type="ECO:0000259" key="5">
    <source>
        <dbReference type="PROSITE" id="PS51720"/>
    </source>
</evidence>
<evidence type="ECO:0000313" key="6">
    <source>
        <dbReference type="EMBL" id="KAK7910385.1"/>
    </source>
</evidence>
<gene>
    <name evidence="6" type="ORF">WMY93_015069</name>
</gene>
<comment type="similarity">
    <text evidence="1">Belongs to the TRAFAC class TrmE-Era-EngA-EngB-Septin-like GTPase superfamily. AIG1/Toc34/Toc159-like paraseptin GTPase family. IAN subfamily.</text>
</comment>
<keyword evidence="3" id="KW-0342">GTP-binding</keyword>
<dbReference type="SUPFAM" id="SSF52540">
    <property type="entry name" value="P-loop containing nucleoside triphosphate hydrolases"/>
    <property type="match status" value="1"/>
</dbReference>
<reference evidence="7" key="1">
    <citation type="submission" date="2024-04" db="EMBL/GenBank/DDBJ databases">
        <title>Salinicola lusitanus LLJ914,a marine bacterium isolated from the Okinawa Trough.</title>
        <authorList>
            <person name="Li J."/>
        </authorList>
    </citation>
    <scope>NUCLEOTIDE SEQUENCE [LARGE SCALE GENOMIC DNA]</scope>
</reference>
<dbReference type="Proteomes" id="UP001460270">
    <property type="component" value="Unassembled WGS sequence"/>
</dbReference>
<evidence type="ECO:0000256" key="4">
    <source>
        <dbReference type="SAM" id="Phobius"/>
    </source>
</evidence>
<dbReference type="InterPro" id="IPR006703">
    <property type="entry name" value="G_AIG1"/>
</dbReference>
<dbReference type="PANTHER" id="PTHR10903">
    <property type="entry name" value="GTPASE, IMAP FAMILY MEMBER-RELATED"/>
    <property type="match status" value="1"/>
</dbReference>